<sequence>MDKNVPTNCLKGRWDLPWMTPEIKRLMRRRKRRYATYKKFKTQKNWTKYTTLHTQIKQKLNESHTNYINGMFENEESAPKDCGTPVLRIVYQQSLDTGDIPDDWKQANVTAVFKKGDRSQPSNCRPVSLTSIACKVLEHIIASNIRAHLDHHHILNDFQHGFRKHHSCETQLLTTLDDLTGAIDQKQQIDCLILDFSKAFDVLAHGRLLYKLGWYGINGPTNKWIGSWLTNRTQAVVVDGERSCQVLLAPHHQATQQNQLNL</sequence>
<dbReference type="RefSeq" id="XP_038077310.1">
    <property type="nucleotide sequence ID" value="XM_038221382.1"/>
</dbReference>
<evidence type="ECO:0000313" key="2">
    <source>
        <dbReference type="EnsemblMetazoa" id="XP_038077310.1"/>
    </source>
</evidence>
<feature type="domain" description="Reverse transcriptase" evidence="1">
    <location>
        <begin position="115"/>
        <end position="237"/>
    </location>
</feature>
<evidence type="ECO:0000259" key="1">
    <source>
        <dbReference type="Pfam" id="PF00078"/>
    </source>
</evidence>
<dbReference type="EnsemblMetazoa" id="XM_038221382.1">
    <property type="protein sequence ID" value="XP_038077310.1"/>
    <property type="gene ID" value="LOC119745157"/>
</dbReference>
<evidence type="ECO:0000313" key="3">
    <source>
        <dbReference type="Proteomes" id="UP000887568"/>
    </source>
</evidence>
<dbReference type="OrthoDB" id="6144109at2759"/>
<dbReference type="Proteomes" id="UP000887568">
    <property type="component" value="Unplaced"/>
</dbReference>
<accession>A0A914BMY5</accession>
<dbReference type="PANTHER" id="PTHR33332">
    <property type="entry name" value="REVERSE TRANSCRIPTASE DOMAIN-CONTAINING PROTEIN"/>
    <property type="match status" value="1"/>
</dbReference>
<keyword evidence="3" id="KW-1185">Reference proteome</keyword>
<name>A0A914BMY5_PATMI</name>
<reference evidence="2" key="1">
    <citation type="submission" date="2022-11" db="UniProtKB">
        <authorList>
            <consortium name="EnsemblMetazoa"/>
        </authorList>
    </citation>
    <scope>IDENTIFICATION</scope>
</reference>
<dbReference type="GeneID" id="119745157"/>
<dbReference type="OMA" id="ESAPKDC"/>
<proteinExistence type="predicted"/>
<dbReference type="InterPro" id="IPR000477">
    <property type="entry name" value="RT_dom"/>
</dbReference>
<dbReference type="AlphaFoldDB" id="A0A914BMY5"/>
<dbReference type="CDD" id="cd01650">
    <property type="entry name" value="RT_nLTR_like"/>
    <property type="match status" value="1"/>
</dbReference>
<dbReference type="Pfam" id="PF00078">
    <property type="entry name" value="RVT_1"/>
    <property type="match status" value="1"/>
</dbReference>
<organism evidence="2 3">
    <name type="scientific">Patiria miniata</name>
    <name type="common">Bat star</name>
    <name type="synonym">Asterina miniata</name>
    <dbReference type="NCBI Taxonomy" id="46514"/>
    <lineage>
        <taxon>Eukaryota</taxon>
        <taxon>Metazoa</taxon>
        <taxon>Echinodermata</taxon>
        <taxon>Eleutherozoa</taxon>
        <taxon>Asterozoa</taxon>
        <taxon>Asteroidea</taxon>
        <taxon>Valvatacea</taxon>
        <taxon>Valvatida</taxon>
        <taxon>Asterinidae</taxon>
        <taxon>Patiria</taxon>
    </lineage>
</organism>
<protein>
    <recommendedName>
        <fullName evidence="1">Reverse transcriptase domain-containing protein</fullName>
    </recommendedName>
</protein>